<comment type="function">
    <text evidence="9">Has a role in transport between endoplasmic reticulum and Golgi.</text>
</comment>
<keyword evidence="4 9" id="KW-0256">Endoplasmic reticulum</keyword>
<dbReference type="Pfam" id="PF03878">
    <property type="entry name" value="YIF1"/>
    <property type="match status" value="1"/>
</dbReference>
<evidence type="ECO:0000256" key="9">
    <source>
        <dbReference type="RuleBase" id="RU368073"/>
    </source>
</evidence>
<evidence type="ECO:0000256" key="7">
    <source>
        <dbReference type="ARBA" id="ARBA00023034"/>
    </source>
</evidence>
<dbReference type="GO" id="GO:0006888">
    <property type="term" value="P:endoplasmic reticulum to Golgi vesicle-mediated transport"/>
    <property type="evidence" value="ECO:0007669"/>
    <property type="project" value="UniProtKB-UniRule"/>
</dbReference>
<dbReference type="PANTHER" id="PTHR14083">
    <property type="entry name" value="YIP1 INTERACTING FACTOR HOMOLOG YIF1 PROTEIN"/>
    <property type="match status" value="1"/>
</dbReference>
<dbReference type="AlphaFoldDB" id="A0A0A9W3X5"/>
<dbReference type="GO" id="GO:0030134">
    <property type="term" value="C:COPII-coated ER to Golgi transport vesicle"/>
    <property type="evidence" value="ECO:0007669"/>
    <property type="project" value="TreeGrafter"/>
</dbReference>
<gene>
    <name evidence="10" type="primary">yif1b</name>
    <name evidence="10" type="ORF">CM83_2476</name>
</gene>
<accession>A0A0A9W3X5</accession>
<dbReference type="GO" id="GO:0015031">
    <property type="term" value="P:protein transport"/>
    <property type="evidence" value="ECO:0007669"/>
    <property type="project" value="UniProtKB-KW"/>
</dbReference>
<keyword evidence="8" id="KW-0472">Membrane</keyword>
<reference evidence="10" key="1">
    <citation type="journal article" date="2014" name="PLoS ONE">
        <title>Transcriptome-Based Identification of ABC Transporters in the Western Tarnished Plant Bug Lygus hesperus.</title>
        <authorList>
            <person name="Hull J.J."/>
            <person name="Chaney K."/>
            <person name="Geib S.M."/>
            <person name="Fabrick J.A."/>
            <person name="Brent C.S."/>
            <person name="Walsh D."/>
            <person name="Lavine L.C."/>
        </authorList>
    </citation>
    <scope>NUCLEOTIDE SEQUENCE</scope>
</reference>
<keyword evidence="6" id="KW-1133">Transmembrane helix</keyword>
<evidence type="ECO:0000256" key="2">
    <source>
        <dbReference type="ARBA" id="ARBA00022448"/>
    </source>
</evidence>
<comment type="subcellular location">
    <subcellularLocation>
        <location evidence="9">Endoplasmic reticulum membrane</location>
        <topology evidence="9">Multi-pass membrane protein</topology>
    </subcellularLocation>
    <subcellularLocation>
        <location evidence="9">Golgi apparatus membrane</location>
        <topology evidence="9">Multi-pass membrane protein</topology>
    </subcellularLocation>
</comment>
<evidence type="ECO:0000256" key="1">
    <source>
        <dbReference type="ARBA" id="ARBA00009727"/>
    </source>
</evidence>
<evidence type="ECO:0000256" key="3">
    <source>
        <dbReference type="ARBA" id="ARBA00022692"/>
    </source>
</evidence>
<reference evidence="10" key="2">
    <citation type="submission" date="2014-07" db="EMBL/GenBank/DDBJ databases">
        <authorList>
            <person name="Hull J."/>
        </authorList>
    </citation>
    <scope>NUCLEOTIDE SEQUENCE</scope>
</reference>
<evidence type="ECO:0000256" key="6">
    <source>
        <dbReference type="ARBA" id="ARBA00022989"/>
    </source>
</evidence>
<sequence length="169" mass="19098">FLYFIELAMSVNSTRELPSSTKSFLGVDGESDHNNVMLQMGLRYGESILVRGVKQSEENLLRYMPYFNSLRSYFAVDNVYVRKKLLLLLFPFRRAYPRPPNNNAVVQDDTFINRQETGMYDQPYISPTAVYYANRNSNSGGNGIMFSSGLAKNSNSNNSKYAGSGHDST</sequence>
<keyword evidence="7 9" id="KW-0333">Golgi apparatus</keyword>
<evidence type="ECO:0000256" key="5">
    <source>
        <dbReference type="ARBA" id="ARBA00022927"/>
    </source>
</evidence>
<keyword evidence="2 9" id="KW-0813">Transport</keyword>
<comment type="similarity">
    <text evidence="1 9">Belongs to the YIF1 family.</text>
</comment>
<evidence type="ECO:0000313" key="10">
    <source>
        <dbReference type="EMBL" id="JAF99569.1"/>
    </source>
</evidence>
<dbReference type="PANTHER" id="PTHR14083:SF0">
    <property type="entry name" value="YIP1D-INTERACTING FACTOR 1, ISOFORM C"/>
    <property type="match status" value="1"/>
</dbReference>
<organism evidence="10">
    <name type="scientific">Lygus hesperus</name>
    <name type="common">Western plant bug</name>
    <dbReference type="NCBI Taxonomy" id="30085"/>
    <lineage>
        <taxon>Eukaryota</taxon>
        <taxon>Metazoa</taxon>
        <taxon>Ecdysozoa</taxon>
        <taxon>Arthropoda</taxon>
        <taxon>Hexapoda</taxon>
        <taxon>Insecta</taxon>
        <taxon>Pterygota</taxon>
        <taxon>Neoptera</taxon>
        <taxon>Paraneoptera</taxon>
        <taxon>Hemiptera</taxon>
        <taxon>Heteroptera</taxon>
        <taxon>Panheteroptera</taxon>
        <taxon>Cimicomorpha</taxon>
        <taxon>Miridae</taxon>
        <taxon>Mirini</taxon>
        <taxon>Lygus</taxon>
    </lineage>
</organism>
<name>A0A0A9W3X5_LYGHE</name>
<dbReference type="InterPro" id="IPR005578">
    <property type="entry name" value="Yif1_fam"/>
</dbReference>
<dbReference type="EMBL" id="GBHO01044034">
    <property type="protein sequence ID" value="JAF99569.1"/>
    <property type="molecule type" value="Transcribed_RNA"/>
</dbReference>
<keyword evidence="5 9" id="KW-0653">Protein transport</keyword>
<dbReference type="GO" id="GO:0000139">
    <property type="term" value="C:Golgi membrane"/>
    <property type="evidence" value="ECO:0007669"/>
    <property type="project" value="UniProtKB-SubCell"/>
</dbReference>
<proteinExistence type="inferred from homology"/>
<feature type="non-terminal residue" evidence="10">
    <location>
        <position position="1"/>
    </location>
</feature>
<keyword evidence="3" id="KW-0812">Transmembrane</keyword>
<evidence type="ECO:0000256" key="8">
    <source>
        <dbReference type="ARBA" id="ARBA00023136"/>
    </source>
</evidence>
<dbReference type="GO" id="GO:0005793">
    <property type="term" value="C:endoplasmic reticulum-Golgi intermediate compartment"/>
    <property type="evidence" value="ECO:0007669"/>
    <property type="project" value="UniProtKB-UniRule"/>
</dbReference>
<evidence type="ECO:0000256" key="4">
    <source>
        <dbReference type="ARBA" id="ARBA00022824"/>
    </source>
</evidence>
<dbReference type="GO" id="GO:0005789">
    <property type="term" value="C:endoplasmic reticulum membrane"/>
    <property type="evidence" value="ECO:0007669"/>
    <property type="project" value="UniProtKB-SubCell"/>
</dbReference>
<protein>
    <recommendedName>
        <fullName evidence="9">Protein YIF1</fullName>
    </recommendedName>
</protein>